<dbReference type="RefSeq" id="WP_209808670.1">
    <property type="nucleotide sequence ID" value="NZ_JAGGKT010000001.1"/>
</dbReference>
<comment type="caution">
    <text evidence="7">The sequence shown here is derived from an EMBL/GenBank/DDBJ whole genome shotgun (WGS) entry which is preliminary data.</text>
</comment>
<keyword evidence="5" id="KW-0560">Oxidoreductase</keyword>
<keyword evidence="4" id="KW-0274">FAD</keyword>
<evidence type="ECO:0000256" key="1">
    <source>
        <dbReference type="ARBA" id="ARBA00001974"/>
    </source>
</evidence>
<dbReference type="Pfam" id="PF07992">
    <property type="entry name" value="Pyr_redox_2"/>
    <property type="match status" value="1"/>
</dbReference>
<proteinExistence type="inferred from homology"/>
<sequence length="354" mass="39831">MKKKKLVILGGGYAGMRLIQGLLPKMDDNQEIILIDRLPYHSFKVEFYALAAGTESLTDITHTFPEDPRLTKLYGEITNIDTVKKRIEIRENDPQEYDELVIALGCTDAYQGVKGAEENAFSIQTLKKSQIASQRLTTLDPYERVTIIGGGLSGVELAAELRQSREDLNISIVNRGKSVLSPFPRKTQEYVSRWFIEHDVNLINEVQLEEIYSNYAIYENGTLEYDAVVWTAGIRPAAVTDSLEGERDQQGRFVVNEDYSLPSDRNVYIIGDCASAYFSPSAYLAEIMADRLRDILLAKWRNLDIQLPPIKLKAVFGSLGKKEGFAVIGDTPIHGRVPRVLKSGVLWLYKKHLG</sequence>
<evidence type="ECO:0000256" key="5">
    <source>
        <dbReference type="ARBA" id="ARBA00023002"/>
    </source>
</evidence>
<evidence type="ECO:0000256" key="3">
    <source>
        <dbReference type="ARBA" id="ARBA00022630"/>
    </source>
</evidence>
<dbReference type="Gene3D" id="3.50.50.100">
    <property type="match status" value="1"/>
</dbReference>
<evidence type="ECO:0000313" key="8">
    <source>
        <dbReference type="Proteomes" id="UP001519343"/>
    </source>
</evidence>
<dbReference type="PRINTS" id="PR00368">
    <property type="entry name" value="FADPNR"/>
</dbReference>
<feature type="domain" description="FAD/NAD(P)-binding" evidence="6">
    <location>
        <begin position="5"/>
        <end position="274"/>
    </location>
</feature>
<comment type="cofactor">
    <cofactor evidence="1">
        <name>FAD</name>
        <dbReference type="ChEBI" id="CHEBI:57692"/>
    </cofactor>
</comment>
<keyword evidence="8" id="KW-1185">Reference proteome</keyword>
<dbReference type="InterPro" id="IPR023753">
    <property type="entry name" value="FAD/NAD-binding_dom"/>
</dbReference>
<evidence type="ECO:0000256" key="4">
    <source>
        <dbReference type="ARBA" id="ARBA00022827"/>
    </source>
</evidence>
<dbReference type="PANTHER" id="PTHR42913">
    <property type="entry name" value="APOPTOSIS-INDUCING FACTOR 1"/>
    <property type="match status" value="1"/>
</dbReference>
<dbReference type="Proteomes" id="UP001519343">
    <property type="component" value="Unassembled WGS sequence"/>
</dbReference>
<organism evidence="7 8">
    <name type="scientific">Ammoniphilus resinae</name>
    <dbReference type="NCBI Taxonomy" id="861532"/>
    <lineage>
        <taxon>Bacteria</taxon>
        <taxon>Bacillati</taxon>
        <taxon>Bacillota</taxon>
        <taxon>Bacilli</taxon>
        <taxon>Bacillales</taxon>
        <taxon>Paenibacillaceae</taxon>
        <taxon>Aneurinibacillus group</taxon>
        <taxon>Ammoniphilus</taxon>
    </lineage>
</organism>
<gene>
    <name evidence="7" type="ORF">J2Z37_000579</name>
</gene>
<dbReference type="SUPFAM" id="SSF51905">
    <property type="entry name" value="FAD/NAD(P)-binding domain"/>
    <property type="match status" value="1"/>
</dbReference>
<name>A0ABS4GKF7_9BACL</name>
<dbReference type="InterPro" id="IPR051169">
    <property type="entry name" value="NADH-Q_oxidoreductase"/>
</dbReference>
<evidence type="ECO:0000256" key="2">
    <source>
        <dbReference type="ARBA" id="ARBA00005272"/>
    </source>
</evidence>
<reference evidence="7 8" key="1">
    <citation type="submission" date="2021-03" db="EMBL/GenBank/DDBJ databases">
        <title>Genomic Encyclopedia of Type Strains, Phase IV (KMG-IV): sequencing the most valuable type-strain genomes for metagenomic binning, comparative biology and taxonomic classification.</title>
        <authorList>
            <person name="Goeker M."/>
        </authorList>
    </citation>
    <scope>NUCLEOTIDE SEQUENCE [LARGE SCALE GENOMIC DNA]</scope>
    <source>
        <strain evidence="7 8">DSM 24738</strain>
    </source>
</reference>
<dbReference type="EMBL" id="JAGGKT010000001">
    <property type="protein sequence ID" value="MBP1930592.1"/>
    <property type="molecule type" value="Genomic_DNA"/>
</dbReference>
<comment type="similarity">
    <text evidence="2">Belongs to the NADH dehydrogenase family.</text>
</comment>
<keyword evidence="3" id="KW-0285">Flavoprotein</keyword>
<evidence type="ECO:0000259" key="6">
    <source>
        <dbReference type="Pfam" id="PF07992"/>
    </source>
</evidence>
<accession>A0ABS4GKF7</accession>
<protein>
    <submittedName>
        <fullName evidence="7">NADH dehydrogenase</fullName>
    </submittedName>
</protein>
<evidence type="ECO:0000313" key="7">
    <source>
        <dbReference type="EMBL" id="MBP1930592.1"/>
    </source>
</evidence>
<dbReference type="PANTHER" id="PTHR42913:SF3">
    <property type="entry name" value="64 KDA MITOCHONDRIAL NADH DEHYDROGENASE (EUROFUNG)"/>
    <property type="match status" value="1"/>
</dbReference>
<dbReference type="InterPro" id="IPR036188">
    <property type="entry name" value="FAD/NAD-bd_sf"/>
</dbReference>